<reference evidence="1" key="1">
    <citation type="submission" date="2020-09" db="EMBL/GenBank/DDBJ databases">
        <title>Secondary metabolite and genome analysis of marine Streptomyces chumphonensis KK1-2T.</title>
        <authorList>
            <person name="Phongsopitanun W."/>
            <person name="Kanchanasin P."/>
            <person name="Pittayakhajonwut P."/>
            <person name="Suwanborirux K."/>
            <person name="Tanasupawat S."/>
        </authorList>
    </citation>
    <scope>NUCLEOTIDE SEQUENCE</scope>
    <source>
        <strain evidence="1">KK1-2</strain>
    </source>
</reference>
<name>A0A927IFI7_9ACTN</name>
<evidence type="ECO:0000313" key="2">
    <source>
        <dbReference type="Proteomes" id="UP000632289"/>
    </source>
</evidence>
<comment type="caution">
    <text evidence="1">The sequence shown here is derived from an EMBL/GenBank/DDBJ whole genome shotgun (WGS) entry which is preliminary data.</text>
</comment>
<organism evidence="1 2">
    <name type="scientific">Streptomyces chumphonensis</name>
    <dbReference type="NCBI Taxonomy" id="1214925"/>
    <lineage>
        <taxon>Bacteria</taxon>
        <taxon>Bacillati</taxon>
        <taxon>Actinomycetota</taxon>
        <taxon>Actinomycetes</taxon>
        <taxon>Kitasatosporales</taxon>
        <taxon>Streptomycetaceae</taxon>
        <taxon>Streptomyces</taxon>
    </lineage>
</organism>
<sequence>MKLSDMVGILAAAAFSWGVVIGTPGDGDKGHAVRADGTGEMVILEDKGNP</sequence>
<dbReference type="RefSeq" id="WP_191211770.1">
    <property type="nucleotide sequence ID" value="NZ_BAABKL010000050.1"/>
</dbReference>
<protein>
    <submittedName>
        <fullName evidence="1">Uncharacterized protein</fullName>
    </submittedName>
</protein>
<dbReference type="EMBL" id="JACXYU010000017">
    <property type="protein sequence ID" value="MBD3934471.1"/>
    <property type="molecule type" value="Genomic_DNA"/>
</dbReference>
<evidence type="ECO:0000313" key="1">
    <source>
        <dbReference type="EMBL" id="MBD3934471.1"/>
    </source>
</evidence>
<dbReference type="AlphaFoldDB" id="A0A927IFI7"/>
<keyword evidence="2" id="KW-1185">Reference proteome</keyword>
<gene>
    <name evidence="1" type="ORF">IF129_23265</name>
</gene>
<proteinExistence type="predicted"/>
<dbReference type="Proteomes" id="UP000632289">
    <property type="component" value="Unassembled WGS sequence"/>
</dbReference>
<accession>A0A927IFI7</accession>